<comment type="pathway">
    <text evidence="3">Carbohydrate degradation; pentose phosphate pathway; D-ribose 5-phosphate from D-ribulose 5-phosphate (non-oxidative stage): step 1/1.</text>
</comment>
<sequence>MLDRLDPPDRAKLTAAYHAMQFVEDDMRIGLGTGSTAEWLVRLLGARSYLEGLRVVAVSTSERTEALARSVGLRTATLEEAGWLDLTIDGADEVDPVLSLIKGGGGSLLREKIVAAASERMVVIADDGKRVDTLGAFPLPVEVVRFGWTATRKLIEDVLSSTDLDGSTISPRMKDGARFVTDEGHYILDLHLEYIDDVDSLAPRLLAVPGVVETGLFIDIADTAVFGFASGEVHELGADGETRRLDPPQDERMQRILAQLDIRG</sequence>
<feature type="binding site" evidence="3">
    <location>
        <begin position="89"/>
        <end position="92"/>
    </location>
    <ligand>
        <name>substrate</name>
    </ligand>
</feature>
<dbReference type="Pfam" id="PF06026">
    <property type="entry name" value="Rib_5-P_isom_A"/>
    <property type="match status" value="1"/>
</dbReference>
<gene>
    <name evidence="3 4" type="primary">rpiA</name>
    <name evidence="4" type="ORF">GE300_10875</name>
</gene>
<dbReference type="UniPathway" id="UPA00115">
    <property type="reaction ID" value="UER00412"/>
</dbReference>
<accession>A0A6L5Z0M9</accession>
<comment type="function">
    <text evidence="3">Catalyzes the reversible conversion of ribose-5-phosphate to ribulose 5-phosphate.</text>
</comment>
<feature type="binding site" evidence="3">
    <location>
        <begin position="102"/>
        <end position="105"/>
    </location>
    <ligand>
        <name>substrate</name>
    </ligand>
</feature>
<evidence type="ECO:0000256" key="1">
    <source>
        <dbReference type="ARBA" id="ARBA00001713"/>
    </source>
</evidence>
<dbReference type="Gene3D" id="3.30.70.260">
    <property type="match status" value="1"/>
</dbReference>
<proteinExistence type="inferred from homology"/>
<feature type="active site" description="Proton acceptor" evidence="3">
    <location>
        <position position="111"/>
    </location>
</feature>
<dbReference type="GO" id="GO:0009052">
    <property type="term" value="P:pentose-phosphate shunt, non-oxidative branch"/>
    <property type="evidence" value="ECO:0007669"/>
    <property type="project" value="UniProtKB-UniRule"/>
</dbReference>
<reference evidence="4 5" key="1">
    <citation type="submission" date="2019-10" db="EMBL/GenBank/DDBJ databases">
        <title>Cognatihalovulum marinum gen. nov. sp. nov., a new member of the family Rhodobacteraceae isolated from deep seawater of the Northwest Indian Ocean.</title>
        <authorList>
            <person name="Ruan C."/>
            <person name="Wang J."/>
            <person name="Zheng X."/>
            <person name="Song L."/>
            <person name="Zhu Y."/>
            <person name="Huang Y."/>
            <person name="Lu Z."/>
            <person name="Du W."/>
            <person name="Huang L."/>
            <person name="Dai X."/>
        </authorList>
    </citation>
    <scope>NUCLEOTIDE SEQUENCE [LARGE SCALE GENOMIC DNA]</scope>
    <source>
        <strain evidence="4 5">2CG4</strain>
    </source>
</reference>
<evidence type="ECO:0000256" key="3">
    <source>
        <dbReference type="HAMAP-Rule" id="MF_00170"/>
    </source>
</evidence>
<dbReference type="InterPro" id="IPR050262">
    <property type="entry name" value="Ribose-5P_isomerase"/>
</dbReference>
<dbReference type="Gene3D" id="3.40.50.1360">
    <property type="match status" value="1"/>
</dbReference>
<dbReference type="CDD" id="cd01398">
    <property type="entry name" value="RPI_A"/>
    <property type="match status" value="1"/>
</dbReference>
<dbReference type="PANTHER" id="PTHR43748:SF3">
    <property type="entry name" value="RIBOSE-5-PHOSPHATE ISOMERASE 3, CHLOROPLASTIC-RELATED"/>
    <property type="match status" value="1"/>
</dbReference>
<name>A0A6L5Z0M9_9RHOB</name>
<feature type="binding site" evidence="3">
    <location>
        <begin position="33"/>
        <end position="36"/>
    </location>
    <ligand>
        <name>substrate</name>
    </ligand>
</feature>
<comment type="caution">
    <text evidence="4">The sequence shown here is derived from an EMBL/GenBank/DDBJ whole genome shotgun (WGS) entry which is preliminary data.</text>
</comment>
<organism evidence="4 5">
    <name type="scientific">Halovulum marinum</name>
    <dbReference type="NCBI Taxonomy" id="2662447"/>
    <lineage>
        <taxon>Bacteria</taxon>
        <taxon>Pseudomonadati</taxon>
        <taxon>Pseudomonadota</taxon>
        <taxon>Alphaproteobacteria</taxon>
        <taxon>Rhodobacterales</taxon>
        <taxon>Paracoccaceae</taxon>
        <taxon>Halovulum</taxon>
    </lineage>
</organism>
<dbReference type="SUPFAM" id="SSF100950">
    <property type="entry name" value="NagB/RpiA/CoA transferase-like"/>
    <property type="match status" value="1"/>
</dbReference>
<dbReference type="EC" id="5.3.1.6" evidence="3"/>
<dbReference type="NCBIfam" id="TIGR00021">
    <property type="entry name" value="rpiA"/>
    <property type="match status" value="1"/>
</dbReference>
<dbReference type="EMBL" id="WIND01000007">
    <property type="protein sequence ID" value="MSU90113.1"/>
    <property type="molecule type" value="Genomic_DNA"/>
</dbReference>
<dbReference type="RefSeq" id="WP_154446603.1">
    <property type="nucleotide sequence ID" value="NZ_WIND01000007.1"/>
</dbReference>
<evidence type="ECO:0000256" key="2">
    <source>
        <dbReference type="ARBA" id="ARBA00023235"/>
    </source>
</evidence>
<dbReference type="PANTHER" id="PTHR43748">
    <property type="entry name" value="RIBOSE-5-PHOSPHATE ISOMERASE 3, CHLOROPLASTIC-RELATED"/>
    <property type="match status" value="1"/>
</dbReference>
<dbReference type="InterPro" id="IPR004788">
    <property type="entry name" value="Ribose5P_isomerase_type_A"/>
</dbReference>
<keyword evidence="2 3" id="KW-0413">Isomerase</keyword>
<dbReference type="InterPro" id="IPR020672">
    <property type="entry name" value="Ribose5P_isomerase_typA_subgr"/>
</dbReference>
<comment type="similarity">
    <text evidence="3">Belongs to the ribose 5-phosphate isomerase family.</text>
</comment>
<comment type="catalytic activity">
    <reaction evidence="1 3">
        <text>aldehydo-D-ribose 5-phosphate = D-ribulose 5-phosphate</text>
        <dbReference type="Rhea" id="RHEA:14657"/>
        <dbReference type="ChEBI" id="CHEBI:58121"/>
        <dbReference type="ChEBI" id="CHEBI:58273"/>
        <dbReference type="EC" id="5.3.1.6"/>
    </reaction>
</comment>
<dbReference type="SUPFAM" id="SSF75445">
    <property type="entry name" value="D-ribose-5-phosphate isomerase (RpiA), lid domain"/>
    <property type="match status" value="1"/>
</dbReference>
<dbReference type="NCBIfam" id="NF001924">
    <property type="entry name" value="PRK00702.1"/>
    <property type="match status" value="1"/>
</dbReference>
<evidence type="ECO:0000313" key="5">
    <source>
        <dbReference type="Proteomes" id="UP000474957"/>
    </source>
</evidence>
<protein>
    <recommendedName>
        <fullName evidence="3">Ribose-5-phosphate isomerase A</fullName>
        <ecNumber evidence="3">5.3.1.6</ecNumber>
    </recommendedName>
    <alternativeName>
        <fullName evidence="3">Phosphoriboisomerase A</fullName>
        <shortName evidence="3">PRI</shortName>
    </alternativeName>
</protein>
<keyword evidence="5" id="KW-1185">Reference proteome</keyword>
<dbReference type="Proteomes" id="UP000474957">
    <property type="component" value="Unassembled WGS sequence"/>
</dbReference>
<dbReference type="AlphaFoldDB" id="A0A6L5Z0M9"/>
<evidence type="ECO:0000313" key="4">
    <source>
        <dbReference type="EMBL" id="MSU90113.1"/>
    </source>
</evidence>
<dbReference type="InterPro" id="IPR037171">
    <property type="entry name" value="NagB/RpiA_transferase-like"/>
</dbReference>
<dbReference type="HAMAP" id="MF_00170">
    <property type="entry name" value="Rib_5P_isom_A"/>
    <property type="match status" value="1"/>
</dbReference>
<feature type="binding site" evidence="3">
    <location>
        <position position="129"/>
    </location>
    <ligand>
        <name>substrate</name>
    </ligand>
</feature>
<dbReference type="FunFam" id="3.40.50.1360:FF:000001">
    <property type="entry name" value="Ribose-5-phosphate isomerase A"/>
    <property type="match status" value="1"/>
</dbReference>
<dbReference type="GO" id="GO:0004751">
    <property type="term" value="F:ribose-5-phosphate isomerase activity"/>
    <property type="evidence" value="ECO:0007669"/>
    <property type="project" value="UniProtKB-UniRule"/>
</dbReference>
<comment type="subunit">
    <text evidence="3">Homodimer.</text>
</comment>